<name>A0ABS9HHN0_9ACTN</name>
<reference evidence="1 2" key="1">
    <citation type="submission" date="2022-01" db="EMBL/GenBank/DDBJ databases">
        <title>Nocardioides sp. nov., an actinomycete isolated from mining soil.</title>
        <authorList>
            <person name="Liu L."/>
        </authorList>
    </citation>
    <scope>NUCLEOTIDE SEQUENCE [LARGE SCALE GENOMIC DNA]</scope>
    <source>
        <strain evidence="1 2">KLBMP 9356</strain>
    </source>
</reference>
<dbReference type="Gene3D" id="3.90.1200.10">
    <property type="match status" value="1"/>
</dbReference>
<dbReference type="Proteomes" id="UP001201161">
    <property type="component" value="Unassembled WGS sequence"/>
</dbReference>
<evidence type="ECO:0000313" key="1">
    <source>
        <dbReference type="EMBL" id="MCF6379623.1"/>
    </source>
</evidence>
<dbReference type="SUPFAM" id="SSF56112">
    <property type="entry name" value="Protein kinase-like (PK-like)"/>
    <property type="match status" value="1"/>
</dbReference>
<protein>
    <submittedName>
        <fullName evidence="1">Aminoglycoside phosphotransferase family protein</fullName>
    </submittedName>
</protein>
<sequence length="314" mass="34816">MPVTIPAGLLAQASLGEDWAAWLDRLPRLTADLLEEWRLRPVAGELHGFCSLVAPVVDADGVPGALKVTFDGDDESSHEALALQHWGGRGAVRLRRADPRRRAMLLDWLPGPDLADAWDVEACEVVGGLYGRLHVPALPQLATVESFVVRWLRELDELCHEMGRDIPVPRRYVDQALGLGPDLLADDVRSVVVHGDLHYANVMADDAGEWLAIDPKPMAGDPHYEPAPMLWNRMDELTGPGAVGSLRDGLRRRFHALVDTAGLDEDRARDWVVVRMVLNAGWSVQDARRANRPLDTEERDWITRCIAIVKAVQD</sequence>
<dbReference type="RefSeq" id="WP_236404777.1">
    <property type="nucleotide sequence ID" value="NZ_JAKJHZ010000011.1"/>
</dbReference>
<evidence type="ECO:0000313" key="2">
    <source>
        <dbReference type="Proteomes" id="UP001201161"/>
    </source>
</evidence>
<gene>
    <name evidence="1" type="ORF">L2K70_18585</name>
</gene>
<dbReference type="InterPro" id="IPR011009">
    <property type="entry name" value="Kinase-like_dom_sf"/>
</dbReference>
<keyword evidence="2" id="KW-1185">Reference proteome</keyword>
<proteinExistence type="predicted"/>
<dbReference type="InterPro" id="IPR006748">
    <property type="entry name" value="NH2Glyco/OHUrea_AB-resist_kin"/>
</dbReference>
<organism evidence="1 2">
    <name type="scientific">Nocardioides potassii</name>
    <dbReference type="NCBI Taxonomy" id="2911371"/>
    <lineage>
        <taxon>Bacteria</taxon>
        <taxon>Bacillati</taxon>
        <taxon>Actinomycetota</taxon>
        <taxon>Actinomycetes</taxon>
        <taxon>Propionibacteriales</taxon>
        <taxon>Nocardioidaceae</taxon>
        <taxon>Nocardioides</taxon>
    </lineage>
</organism>
<comment type="caution">
    <text evidence="1">The sequence shown here is derived from an EMBL/GenBank/DDBJ whole genome shotgun (WGS) entry which is preliminary data.</text>
</comment>
<accession>A0ABS9HHN0</accession>
<dbReference type="EMBL" id="JAKJHZ010000011">
    <property type="protein sequence ID" value="MCF6379623.1"/>
    <property type="molecule type" value="Genomic_DNA"/>
</dbReference>
<dbReference type="Pfam" id="PF04655">
    <property type="entry name" value="APH_6_hur"/>
    <property type="match status" value="1"/>
</dbReference>